<evidence type="ECO:0000256" key="5">
    <source>
        <dbReference type="ARBA" id="ARBA00023136"/>
    </source>
</evidence>
<feature type="signal peptide" evidence="9">
    <location>
        <begin position="1"/>
        <end position="18"/>
    </location>
</feature>
<feature type="transmembrane region" description="Helical" evidence="8">
    <location>
        <begin position="301"/>
        <end position="321"/>
    </location>
</feature>
<evidence type="ECO:0000256" key="2">
    <source>
        <dbReference type="ARBA" id="ARBA00022448"/>
    </source>
</evidence>
<dbReference type="InterPro" id="IPR000515">
    <property type="entry name" value="MetI-like"/>
</dbReference>
<dbReference type="SUPFAM" id="SSF53850">
    <property type="entry name" value="Periplasmic binding protein-like II"/>
    <property type="match status" value="1"/>
</dbReference>
<comment type="subcellular location">
    <subcellularLocation>
        <location evidence="1 8">Cell membrane</location>
        <topology evidence="1 8">Multi-pass membrane protein</topology>
    </subcellularLocation>
</comment>
<keyword evidence="12" id="KW-1185">Reference proteome</keyword>
<feature type="domain" description="ABC transmembrane type-1" evidence="10">
    <location>
        <begin position="298"/>
        <end position="481"/>
    </location>
</feature>
<evidence type="ECO:0000256" key="6">
    <source>
        <dbReference type="ARBA" id="ARBA00035642"/>
    </source>
</evidence>
<comment type="similarity">
    <text evidence="7">In the N-terminal section; belongs to the binding-protein-dependent transport system permease family.</text>
</comment>
<feature type="chain" id="PRO_5046471619" evidence="9">
    <location>
        <begin position="19"/>
        <end position="486"/>
    </location>
</feature>
<dbReference type="InterPro" id="IPR035906">
    <property type="entry name" value="MetI-like_sf"/>
</dbReference>
<gene>
    <name evidence="11" type="ORF">RM530_12325</name>
</gene>
<evidence type="ECO:0000256" key="4">
    <source>
        <dbReference type="ARBA" id="ARBA00022989"/>
    </source>
</evidence>
<comment type="caution">
    <text evidence="11">The sequence shown here is derived from an EMBL/GenBank/DDBJ whole genome shotgun (WGS) entry which is preliminary data.</text>
</comment>
<keyword evidence="2 8" id="KW-0813">Transport</keyword>
<dbReference type="Pfam" id="PF00528">
    <property type="entry name" value="BPD_transp_1"/>
    <property type="match status" value="1"/>
</dbReference>
<comment type="similarity">
    <text evidence="8">Belongs to the binding-protein-dependent transport system permease family.</text>
</comment>
<evidence type="ECO:0000313" key="12">
    <source>
        <dbReference type="Proteomes" id="UP001254608"/>
    </source>
</evidence>
<evidence type="ECO:0000256" key="9">
    <source>
        <dbReference type="SAM" id="SignalP"/>
    </source>
</evidence>
<keyword evidence="3 8" id="KW-0812">Transmembrane</keyword>
<dbReference type="Gene3D" id="3.40.190.10">
    <property type="entry name" value="Periplasmic binding protein-like II"/>
    <property type="match status" value="1"/>
</dbReference>
<dbReference type="CDD" id="cd06261">
    <property type="entry name" value="TM_PBP2"/>
    <property type="match status" value="1"/>
</dbReference>
<dbReference type="InterPro" id="IPR051204">
    <property type="entry name" value="ABC_transp_perm/SBD"/>
</dbReference>
<dbReference type="InterPro" id="IPR041894">
    <property type="entry name" value="PBP2_ProX-like"/>
</dbReference>
<keyword evidence="5 8" id="KW-0472">Membrane</keyword>
<accession>A0ABU2WKU7</accession>
<protein>
    <submittedName>
        <fullName evidence="11">Glycine betaine ABC transporter substrate-binding protein</fullName>
    </submittedName>
</protein>
<dbReference type="Gene3D" id="1.10.3720.10">
    <property type="entry name" value="MetI-like"/>
    <property type="match status" value="1"/>
</dbReference>
<dbReference type="InterPro" id="IPR007210">
    <property type="entry name" value="ABC_Gly_betaine_transp_sub-bd"/>
</dbReference>
<evidence type="ECO:0000256" key="3">
    <source>
        <dbReference type="ARBA" id="ARBA00022692"/>
    </source>
</evidence>
<dbReference type="PANTHER" id="PTHR30177">
    <property type="entry name" value="GLYCINE BETAINE/L-PROLINE TRANSPORT SYSTEM PERMEASE PROTEIN PROW"/>
    <property type="match status" value="1"/>
</dbReference>
<dbReference type="EMBL" id="JAVRIC010000017">
    <property type="protein sequence ID" value="MDT0498145.1"/>
    <property type="molecule type" value="Genomic_DNA"/>
</dbReference>
<dbReference type="Gene3D" id="3.40.190.120">
    <property type="entry name" value="Osmoprotection protein (prox), domain 2"/>
    <property type="match status" value="1"/>
</dbReference>
<dbReference type="RefSeq" id="WP_311365537.1">
    <property type="nucleotide sequence ID" value="NZ_JAVRIC010000017.1"/>
</dbReference>
<comment type="similarity">
    <text evidence="6">In the C-terminal section; belongs to the OsmX family.</text>
</comment>
<dbReference type="SUPFAM" id="SSF161098">
    <property type="entry name" value="MetI-like"/>
    <property type="match status" value="1"/>
</dbReference>
<keyword evidence="9" id="KW-0732">Signal</keyword>
<dbReference type="PROSITE" id="PS50928">
    <property type="entry name" value="ABC_TM1"/>
    <property type="match status" value="1"/>
</dbReference>
<evidence type="ECO:0000313" key="11">
    <source>
        <dbReference type="EMBL" id="MDT0498145.1"/>
    </source>
</evidence>
<name>A0ABU2WKU7_9GAMM</name>
<evidence type="ECO:0000259" key="10">
    <source>
        <dbReference type="PROSITE" id="PS50928"/>
    </source>
</evidence>
<organism evidence="11 12">
    <name type="scientific">Banduia mediterranea</name>
    <dbReference type="NCBI Taxonomy" id="3075609"/>
    <lineage>
        <taxon>Bacteria</taxon>
        <taxon>Pseudomonadati</taxon>
        <taxon>Pseudomonadota</taxon>
        <taxon>Gammaproteobacteria</taxon>
        <taxon>Nevskiales</taxon>
        <taxon>Algiphilaceae</taxon>
        <taxon>Banduia</taxon>
    </lineage>
</organism>
<reference evidence="11 12" key="1">
    <citation type="submission" date="2023-09" db="EMBL/GenBank/DDBJ databases">
        <authorList>
            <person name="Rey-Velasco X."/>
        </authorList>
    </citation>
    <scope>NUCLEOTIDE SEQUENCE [LARGE SCALE GENOMIC DNA]</scope>
    <source>
        <strain evidence="11 12">W345</strain>
    </source>
</reference>
<keyword evidence="4 8" id="KW-1133">Transmembrane helix</keyword>
<sequence>MRAAPILALLMAAAPLQAAPELRVGSKNFTESVVLGEIATRQLRSQGLDTEHRRALGGSAILWRALRDGSIDLYPEYSGTLTQELLPDARRFDRKALTARLASLGIGISEPLGFDNGYALGVRREQAEALGIARLSDLRAHPRLRFGLSNEFMNRGDGWPGLRTRYQLDARQVRGMDHDLAYRAIKSGDIDVIDLYTTDAEIAYYDLRALQDDRTYFPRYDAVLLYRTEAYDNTPALRRLLDSLAGRIDRQQMRAMNAAVKIEGRTEAEVAREFLGLDSAVGKGASAGRLMRRLWQRTLEHLSLVGLSLLLALMIGLPLGILAAQRPRLSQAVLAATSVLQTIPALAMLVFLIPLLGIGAQPAIAALFFYSLLPIVRNTVAGLDGIAQGLRESAAALGLPRRVRLLRIDLPLALPMILAGISTAAVINIGTATLGALIGAGGYGQPILTGIRLDNITLILEGAVPAAAMALLTQQLFRVLERHLSR</sequence>
<evidence type="ECO:0000256" key="7">
    <source>
        <dbReference type="ARBA" id="ARBA00035652"/>
    </source>
</evidence>
<feature type="transmembrane region" description="Helical" evidence="8">
    <location>
        <begin position="412"/>
        <end position="438"/>
    </location>
</feature>
<proteinExistence type="inferred from homology"/>
<dbReference type="CDD" id="cd13607">
    <property type="entry name" value="PBP2_AfProX_like"/>
    <property type="match status" value="1"/>
</dbReference>
<dbReference type="Proteomes" id="UP001254608">
    <property type="component" value="Unassembled WGS sequence"/>
</dbReference>
<evidence type="ECO:0000256" key="8">
    <source>
        <dbReference type="RuleBase" id="RU363032"/>
    </source>
</evidence>
<evidence type="ECO:0000256" key="1">
    <source>
        <dbReference type="ARBA" id="ARBA00004651"/>
    </source>
</evidence>
<dbReference type="PANTHER" id="PTHR30177:SF4">
    <property type="entry name" value="OSMOPROTECTANT IMPORT PERMEASE PROTEIN OSMW"/>
    <property type="match status" value="1"/>
</dbReference>
<dbReference type="Pfam" id="PF04069">
    <property type="entry name" value="OpuAC"/>
    <property type="match status" value="1"/>
</dbReference>